<protein>
    <recommendedName>
        <fullName evidence="1">AMIN domain-containing protein</fullName>
    </recommendedName>
</protein>
<reference evidence="2 3" key="1">
    <citation type="submission" date="2017-07" db="EMBL/GenBank/DDBJ databases">
        <title>Recovery of genomes from metagenomes via a dereplication, aggregation, and scoring strategy.</title>
        <authorList>
            <person name="Sieber C.M."/>
            <person name="Probst A.J."/>
            <person name="Sharrar A."/>
            <person name="Thomas B.C."/>
            <person name="Hess M."/>
            <person name="Tringe S.G."/>
            <person name="Banfield J.F."/>
        </authorList>
    </citation>
    <scope>NUCLEOTIDE SEQUENCE [LARGE SCALE GENOMIC DNA]</scope>
    <source>
        <strain evidence="2">JGI_Cruoil_03_44_89</strain>
    </source>
</reference>
<sequence>MNKYIVMGGIFFLFLLADRVCPAVVEDVDVKATDRGVVVSITTDATSYREVRVSDPPRIVIDFPGTECSVDKNRIDVGKWDLIAVRAGQFETGVTRVVLDLKRASEYNIQKTKTGFEVLLVGEKKIGTEKKKKEIKIEKPKWEETFGYSTRRRRDPFRALVGWASEEDTLPDVRNAQVVGIVWSPEEKYALIQASDGEVYILEEGDRVRGGKVSKIGKKNVVFTLWELGRTERLTLRIKEKESR</sequence>
<accession>A0A235BX13</accession>
<dbReference type="Proteomes" id="UP000215215">
    <property type="component" value="Unassembled WGS sequence"/>
</dbReference>
<evidence type="ECO:0000313" key="3">
    <source>
        <dbReference type="Proteomes" id="UP000215215"/>
    </source>
</evidence>
<dbReference type="Gene3D" id="2.30.30.830">
    <property type="match status" value="1"/>
</dbReference>
<dbReference type="Gene3D" id="2.60.40.3500">
    <property type="match status" value="1"/>
</dbReference>
<organism evidence="2 3">
    <name type="scientific">candidate division WOR-3 bacterium JGI_Cruoil_03_44_89</name>
    <dbReference type="NCBI Taxonomy" id="1973748"/>
    <lineage>
        <taxon>Bacteria</taxon>
        <taxon>Bacteria division WOR-3</taxon>
    </lineage>
</organism>
<name>A0A235BX13_UNCW3</name>
<evidence type="ECO:0000259" key="1">
    <source>
        <dbReference type="Pfam" id="PF11741"/>
    </source>
</evidence>
<proteinExistence type="predicted"/>
<dbReference type="InterPro" id="IPR021731">
    <property type="entry name" value="AMIN_dom"/>
</dbReference>
<dbReference type="AlphaFoldDB" id="A0A235BX13"/>
<evidence type="ECO:0000313" key="2">
    <source>
        <dbReference type="EMBL" id="OYD16689.1"/>
    </source>
</evidence>
<comment type="caution">
    <text evidence="2">The sequence shown here is derived from an EMBL/GenBank/DDBJ whole genome shotgun (WGS) entry which is preliminary data.</text>
</comment>
<dbReference type="Pfam" id="PF11741">
    <property type="entry name" value="AMIN"/>
    <property type="match status" value="1"/>
</dbReference>
<gene>
    <name evidence="2" type="ORF">CH333_02865</name>
</gene>
<dbReference type="EMBL" id="NOZQ01000055">
    <property type="protein sequence ID" value="OYD16689.1"/>
    <property type="molecule type" value="Genomic_DNA"/>
</dbReference>
<feature type="domain" description="AMIN" evidence="1">
    <location>
        <begin position="27"/>
        <end position="118"/>
    </location>
</feature>